<dbReference type="PIRSF" id="PIRSF000106">
    <property type="entry name" value="ME"/>
    <property type="match status" value="1"/>
</dbReference>
<evidence type="ECO:0000256" key="5">
    <source>
        <dbReference type="ARBA" id="ARBA00022723"/>
    </source>
</evidence>
<dbReference type="PANTHER" id="PTHR23406">
    <property type="entry name" value="MALIC ENZYME-RELATED"/>
    <property type="match status" value="1"/>
</dbReference>
<dbReference type="GO" id="GO:0051287">
    <property type="term" value="F:NAD binding"/>
    <property type="evidence" value="ECO:0007669"/>
    <property type="project" value="InterPro"/>
</dbReference>
<evidence type="ECO:0000313" key="22">
    <source>
        <dbReference type="Proteomes" id="UP000250080"/>
    </source>
</evidence>
<dbReference type="InterPro" id="IPR015884">
    <property type="entry name" value="Malic_enzyme_CS"/>
</dbReference>
<comment type="cofactor">
    <cofactor evidence="16">
        <name>Mg(2+)</name>
        <dbReference type="ChEBI" id="CHEBI:18420"/>
    </cofactor>
    <cofactor evidence="16">
        <name>Mn(2+)</name>
        <dbReference type="ChEBI" id="CHEBI:29035"/>
    </cofactor>
    <text evidence="16">Divalent metal cations. Prefers magnesium or manganese.</text>
</comment>
<evidence type="ECO:0000256" key="14">
    <source>
        <dbReference type="PIRSR" id="PIRSR000106-1"/>
    </source>
</evidence>
<dbReference type="NCBIfam" id="NF010052">
    <property type="entry name" value="PRK13529.1"/>
    <property type="match status" value="1"/>
</dbReference>
<dbReference type="InterPro" id="IPR012302">
    <property type="entry name" value="Malic_NAD-bd"/>
</dbReference>
<feature type="active site" description="Proton donor" evidence="14">
    <location>
        <position position="127"/>
    </location>
</feature>
<reference evidence="20" key="1">
    <citation type="submission" date="2016-05" db="EMBL/GenBank/DDBJ databases">
        <authorList>
            <person name="Lavstsen T."/>
            <person name="Jespersen J.S."/>
        </authorList>
    </citation>
    <scope>NUCLEOTIDE SEQUENCE</scope>
    <source>
        <strain evidence="20">PFRJS10</strain>
    </source>
</reference>
<dbReference type="GO" id="GO:0006108">
    <property type="term" value="P:malate metabolic process"/>
    <property type="evidence" value="ECO:0007669"/>
    <property type="project" value="TreeGrafter"/>
</dbReference>
<dbReference type="InterPro" id="IPR001891">
    <property type="entry name" value="Malic_OxRdtase"/>
</dbReference>
<dbReference type="SMART" id="SM01274">
    <property type="entry name" value="malic"/>
    <property type="match status" value="1"/>
</dbReference>
<sequence length="584" mass="64158">MLMPQPSHGMAMTPEGDCVSQDFEYVREDGEEVVRIAARGREVLAHPMINFGTAFTRSEREELGLIGLLPPGVTNVYDQVKRIYRQYKTEPNPMARYVFLTALKDRNEVLFYRLVSEHIEEMLPIIYTPTIGRAIEEFSNWFHRPSGVFIDIDHPDEIEKSLRAYNLASDDVDLIVVTDSEGILGIGDQGVGGVSITVGKLAVYTAAAGIHPNRVMPVVLDTGTNNLQLLNDDGYLGVRHSRVRGERYDEFVDQFTRTAHRLFPHAMVHWEDFAAANAHRILARYRDELCTFNDDIQGTAAVVAAAALSAVRRSEIPLTDQRIVIFGAGTAGVGISDLLVQMMVDYGIDEQEARKHFWAIGSHGLIVEGMKMRDFQHPYARAESDVAGWRRHDLAEVVKRVKPTMLIGSSAQPGAFSEDVVRAMAAQQERPIIMPLSNPTSKIEALPADLLKWTDGRALIATGSPFDPVTYGGTTHTIAQANNALVFPGIGLGVIAVRATKVSDGMILAAAKAVARAGLSRYSGASLLPPVSELRSVSAKVGFDVAQRAITEGLAEVIPDDLVQAISDHMWHPTYPRVEVVDEV</sequence>
<dbReference type="FunFam" id="3.40.50.720:FF:000182">
    <property type="entry name" value="NAD-dependent malic enzyme"/>
    <property type="match status" value="1"/>
</dbReference>
<dbReference type="EC" id="4.1.1.101" evidence="10"/>
<feature type="binding site" evidence="15">
    <location>
        <position position="438"/>
    </location>
    <ligand>
        <name>(S)-malate</name>
        <dbReference type="ChEBI" id="CHEBI:15589"/>
    </ligand>
</feature>
<proteinExistence type="inferred from homology"/>
<dbReference type="Pfam" id="PF03949">
    <property type="entry name" value="Malic_M"/>
    <property type="match status" value="1"/>
</dbReference>
<keyword evidence="6" id="KW-0520">NAD</keyword>
<dbReference type="GO" id="GO:0005829">
    <property type="term" value="C:cytosol"/>
    <property type="evidence" value="ECO:0007669"/>
    <property type="project" value="TreeGrafter"/>
</dbReference>
<keyword evidence="7" id="KW-0464">Manganese</keyword>
<dbReference type="GO" id="GO:0043883">
    <property type="term" value="F:malolactic enzyme activity"/>
    <property type="evidence" value="ECO:0007669"/>
    <property type="project" value="UniProtKB-EC"/>
</dbReference>
<evidence type="ECO:0000313" key="20">
    <source>
        <dbReference type="EMBL" id="SBN38983.1"/>
    </source>
</evidence>
<feature type="binding site" evidence="16">
    <location>
        <position position="271"/>
    </location>
    <ligand>
        <name>a divalent metal cation</name>
        <dbReference type="ChEBI" id="CHEBI:60240"/>
    </ligand>
</feature>
<evidence type="ECO:0000256" key="2">
    <source>
        <dbReference type="ARBA" id="ARBA00001936"/>
    </source>
</evidence>
<evidence type="ECO:0000256" key="15">
    <source>
        <dbReference type="PIRSR" id="PIRSR000106-2"/>
    </source>
</evidence>
<evidence type="ECO:0000256" key="12">
    <source>
        <dbReference type="ARBA" id="ARBA00074565"/>
    </source>
</evidence>
<feature type="binding site" evidence="15">
    <location>
        <position position="482"/>
    </location>
    <ligand>
        <name>(S)-malate</name>
        <dbReference type="ChEBI" id="CHEBI:15589"/>
    </ligand>
</feature>
<evidence type="ECO:0000256" key="7">
    <source>
        <dbReference type="ARBA" id="ARBA00023211"/>
    </source>
</evidence>
<dbReference type="InterPro" id="IPR037062">
    <property type="entry name" value="Malic_N_dom_sf"/>
</dbReference>
<comment type="cofactor">
    <cofactor evidence="2">
        <name>Mn(2+)</name>
        <dbReference type="ChEBI" id="CHEBI:29035"/>
    </cofactor>
</comment>
<dbReference type="GO" id="GO:0030145">
    <property type="term" value="F:manganese ion binding"/>
    <property type="evidence" value="ECO:0007669"/>
    <property type="project" value="UniProtKB-ARBA"/>
</dbReference>
<evidence type="ECO:0000256" key="4">
    <source>
        <dbReference type="ARBA" id="ARBA00011738"/>
    </source>
</evidence>
<keyword evidence="8" id="KW-0456">Lyase</keyword>
<evidence type="ECO:0000256" key="11">
    <source>
        <dbReference type="ARBA" id="ARBA00073308"/>
    </source>
</evidence>
<dbReference type="FunFam" id="3.40.50.10380:FF:000001">
    <property type="entry name" value="NAD-dependent malic enzyme"/>
    <property type="match status" value="1"/>
</dbReference>
<evidence type="ECO:0000256" key="10">
    <source>
        <dbReference type="ARBA" id="ARBA00066983"/>
    </source>
</evidence>
<dbReference type="GO" id="GO:0016616">
    <property type="term" value="F:oxidoreductase activity, acting on the CH-OH group of donors, NAD or NADP as acceptor"/>
    <property type="evidence" value="ECO:0007669"/>
    <property type="project" value="InterPro"/>
</dbReference>
<evidence type="ECO:0000259" key="18">
    <source>
        <dbReference type="SMART" id="SM00919"/>
    </source>
</evidence>
<feature type="active site" description="Proton acceptor" evidence="14">
    <location>
        <position position="200"/>
    </location>
</feature>
<gene>
    <name evidence="20" type="ORF">PFR_JS10_1340</name>
    <name evidence="21" type="ORF">PFR_JS23_1363</name>
</gene>
<evidence type="ECO:0000256" key="13">
    <source>
        <dbReference type="ARBA" id="ARBA00082317"/>
    </source>
</evidence>
<dbReference type="Gene3D" id="3.40.50.10380">
    <property type="entry name" value="Malic enzyme, N-terminal domain"/>
    <property type="match status" value="1"/>
</dbReference>
<dbReference type="OMA" id="ANYDTAN"/>
<comment type="subunit">
    <text evidence="4">Homodimer.</text>
</comment>
<name>A0A2C7ZJI0_9ACTN</name>
<feature type="binding site" evidence="16">
    <location>
        <position position="295"/>
    </location>
    <ligand>
        <name>a divalent metal cation</name>
        <dbReference type="ChEBI" id="CHEBI:60240"/>
    </ligand>
</feature>
<feature type="domain" description="Malic enzyme NAD-binding" evidence="18">
    <location>
        <begin position="296"/>
        <end position="550"/>
    </location>
</feature>
<protein>
    <recommendedName>
        <fullName evidence="12">Malolactic enzyme</fullName>
        <ecNumber evidence="10">4.1.1.101</ecNumber>
    </recommendedName>
    <alternativeName>
        <fullName evidence="13">Malic enzyme</fullName>
    </alternativeName>
    <alternativeName>
        <fullName evidence="11">Putative malate oxidoreductase [NAD]</fullName>
    </alternativeName>
</protein>
<dbReference type="GO" id="GO:0004470">
    <property type="term" value="F:malic enzyme activity"/>
    <property type="evidence" value="ECO:0007669"/>
    <property type="project" value="InterPro"/>
</dbReference>
<feature type="domain" description="Malic enzyme N-terminal" evidence="19">
    <location>
        <begin position="104"/>
        <end position="286"/>
    </location>
</feature>
<dbReference type="PROSITE" id="PS00331">
    <property type="entry name" value="MALIC_ENZYMES"/>
    <property type="match status" value="1"/>
</dbReference>
<comment type="cofactor">
    <cofactor evidence="1">
        <name>NAD(+)</name>
        <dbReference type="ChEBI" id="CHEBI:57540"/>
    </cofactor>
</comment>
<dbReference type="InterPro" id="IPR012301">
    <property type="entry name" value="Malic_N_dom"/>
</dbReference>
<comment type="similarity">
    <text evidence="3 17">Belongs to the malic enzymes family.</text>
</comment>
<evidence type="ECO:0000259" key="19">
    <source>
        <dbReference type="SMART" id="SM01274"/>
    </source>
</evidence>
<evidence type="ECO:0000256" key="6">
    <source>
        <dbReference type="ARBA" id="ARBA00023027"/>
    </source>
</evidence>
<dbReference type="Pfam" id="PF00390">
    <property type="entry name" value="malic"/>
    <property type="match status" value="1"/>
</dbReference>
<evidence type="ECO:0000256" key="16">
    <source>
        <dbReference type="PIRSR" id="PIRSR000106-3"/>
    </source>
</evidence>
<dbReference type="AlphaFoldDB" id="A0A2C7ZJI0"/>
<dbReference type="SUPFAM" id="SSF53223">
    <property type="entry name" value="Aminoacid dehydrogenase-like, N-terminal domain"/>
    <property type="match status" value="1"/>
</dbReference>
<organism evidence="21 22">
    <name type="scientific">Propionibacterium freudenreichii</name>
    <dbReference type="NCBI Taxonomy" id="1744"/>
    <lineage>
        <taxon>Bacteria</taxon>
        <taxon>Bacillati</taxon>
        <taxon>Actinomycetota</taxon>
        <taxon>Actinomycetes</taxon>
        <taxon>Propionibacteriales</taxon>
        <taxon>Propionibacteriaceae</taxon>
        <taxon>Propionibacterium</taxon>
    </lineage>
</organism>
<dbReference type="Proteomes" id="UP000250080">
    <property type="component" value="Chromosome I"/>
</dbReference>
<reference evidence="21 22" key="2">
    <citation type="submission" date="2016-09" db="EMBL/GenBank/DDBJ databases">
        <authorList>
            <person name="Laine KS P."/>
        </authorList>
    </citation>
    <scope>NUCLEOTIDE SEQUENCE [LARGE SCALE GENOMIC DNA]</scope>
    <source>
        <strain evidence="21">PFRJS-23</strain>
    </source>
</reference>
<evidence type="ECO:0000256" key="8">
    <source>
        <dbReference type="ARBA" id="ARBA00023239"/>
    </source>
</evidence>
<dbReference type="InterPro" id="IPR046346">
    <property type="entry name" value="Aminoacid_DH-like_N_sf"/>
</dbReference>
<dbReference type="SUPFAM" id="SSF51735">
    <property type="entry name" value="NAD(P)-binding Rossmann-fold domains"/>
    <property type="match status" value="1"/>
</dbReference>
<evidence type="ECO:0000256" key="17">
    <source>
        <dbReference type="RuleBase" id="RU003427"/>
    </source>
</evidence>
<evidence type="ECO:0000256" key="9">
    <source>
        <dbReference type="ARBA" id="ARBA00051739"/>
    </source>
</evidence>
<dbReference type="PRINTS" id="PR00072">
    <property type="entry name" value="MALOXRDTASE"/>
</dbReference>
<dbReference type="PANTHER" id="PTHR23406:SF34">
    <property type="entry name" value="NAD-DEPENDENT MALIC ENZYME, MITOCHONDRIAL"/>
    <property type="match status" value="1"/>
</dbReference>
<dbReference type="Gene3D" id="3.40.50.720">
    <property type="entry name" value="NAD(P)-binding Rossmann-like Domain"/>
    <property type="match status" value="1"/>
</dbReference>
<comment type="catalytic activity">
    <reaction evidence="9">
        <text>(S)-malate + H(+) = (S)-lactate + CO2</text>
        <dbReference type="Rhea" id="RHEA:46276"/>
        <dbReference type="ChEBI" id="CHEBI:15378"/>
        <dbReference type="ChEBI" id="CHEBI:15589"/>
        <dbReference type="ChEBI" id="CHEBI:16526"/>
        <dbReference type="ChEBI" id="CHEBI:16651"/>
        <dbReference type="EC" id="4.1.1.101"/>
    </reaction>
</comment>
<evidence type="ECO:0000313" key="21">
    <source>
        <dbReference type="EMBL" id="SCQ79344.1"/>
    </source>
</evidence>
<feature type="binding site" evidence="16">
    <location>
        <position position="272"/>
    </location>
    <ligand>
        <name>a divalent metal cation</name>
        <dbReference type="ChEBI" id="CHEBI:60240"/>
    </ligand>
</feature>
<evidence type="ECO:0000256" key="3">
    <source>
        <dbReference type="ARBA" id="ARBA00008785"/>
    </source>
</evidence>
<accession>A0A2C7ZJI0</accession>
<dbReference type="InterPro" id="IPR036291">
    <property type="entry name" value="NAD(P)-bd_dom_sf"/>
</dbReference>
<dbReference type="EMBL" id="LT576035">
    <property type="protein sequence ID" value="SBN38983.1"/>
    <property type="molecule type" value="Genomic_DNA"/>
</dbReference>
<keyword evidence="5 16" id="KW-0479">Metal-binding</keyword>
<evidence type="ECO:0000256" key="1">
    <source>
        <dbReference type="ARBA" id="ARBA00001911"/>
    </source>
</evidence>
<dbReference type="SMART" id="SM00919">
    <property type="entry name" value="Malic_M"/>
    <property type="match status" value="1"/>
</dbReference>
<dbReference type="EMBL" id="LT618793">
    <property type="protein sequence ID" value="SCQ79344.1"/>
    <property type="molecule type" value="Genomic_DNA"/>
</dbReference>
<dbReference type="GO" id="GO:0043464">
    <property type="term" value="P:malolactic fermentation"/>
    <property type="evidence" value="ECO:0007669"/>
    <property type="project" value="UniProtKB-ARBA"/>
</dbReference>